<name>A0A409YGD2_9AGAR</name>
<feature type="domain" description="Ricin B lectin" evidence="4">
    <location>
        <begin position="180"/>
        <end position="302"/>
    </location>
</feature>
<dbReference type="InterPro" id="IPR000772">
    <property type="entry name" value="Ricin_B_lectin"/>
</dbReference>
<evidence type="ECO:0000256" key="1">
    <source>
        <dbReference type="ARBA" id="ARBA00022734"/>
    </source>
</evidence>
<evidence type="ECO:0000256" key="3">
    <source>
        <dbReference type="SAM" id="SignalP"/>
    </source>
</evidence>
<feature type="domain" description="Ricin B lectin" evidence="4">
    <location>
        <begin position="767"/>
        <end position="896"/>
    </location>
</feature>
<dbReference type="InterPro" id="IPR035992">
    <property type="entry name" value="Ricin_B-like_lectins"/>
</dbReference>
<dbReference type="Gene3D" id="2.80.10.50">
    <property type="match status" value="4"/>
</dbReference>
<dbReference type="STRING" id="181874.A0A409YGD2"/>
<dbReference type="GO" id="GO:0030246">
    <property type="term" value="F:carbohydrate binding"/>
    <property type="evidence" value="ECO:0007669"/>
    <property type="project" value="UniProtKB-KW"/>
</dbReference>
<evidence type="ECO:0000256" key="2">
    <source>
        <dbReference type="ARBA" id="ARBA00023157"/>
    </source>
</evidence>
<dbReference type="Pfam" id="PF00652">
    <property type="entry name" value="Ricin_B_lectin"/>
    <property type="match status" value="3"/>
</dbReference>
<evidence type="ECO:0000259" key="4">
    <source>
        <dbReference type="SMART" id="SM00458"/>
    </source>
</evidence>
<dbReference type="SMART" id="SM00458">
    <property type="entry name" value="RICIN"/>
    <property type="match status" value="3"/>
</dbReference>
<evidence type="ECO:0000313" key="6">
    <source>
        <dbReference type="Proteomes" id="UP000284842"/>
    </source>
</evidence>
<dbReference type="PANTHER" id="PTHR11675">
    <property type="entry name" value="N-ACETYLGALACTOSAMINYLTRANSFERASE"/>
    <property type="match status" value="1"/>
</dbReference>
<dbReference type="InterPro" id="IPR037176">
    <property type="entry name" value="Osmotin/thaumatin-like_sf"/>
</dbReference>
<dbReference type="SUPFAM" id="SSF50370">
    <property type="entry name" value="Ricin B-like lectins"/>
    <property type="match status" value="3"/>
</dbReference>
<gene>
    <name evidence="5" type="ORF">CVT24_011202</name>
</gene>
<feature type="domain" description="Ricin B lectin" evidence="4">
    <location>
        <begin position="496"/>
        <end position="625"/>
    </location>
</feature>
<protein>
    <recommendedName>
        <fullName evidence="4">Ricin B lectin domain-containing protein</fullName>
    </recommendedName>
</protein>
<feature type="chain" id="PRO_5019532079" description="Ricin B lectin domain-containing protein" evidence="3">
    <location>
        <begin position="21"/>
        <end position="898"/>
    </location>
</feature>
<sequence>MLSPLSFSVLVLCIAGSVLGQFPKTYTFVNNCPTTIDFVAGGVSEGTIGPGVSKTRAVQANGGLFFSRANGGQLTNARATRIGFYDDNGSHYYYIVKDVDFFNMGVSIAPNNRPAANGFCGPAVCNDILCNTAFSQPPTSFPPSSSSAPSPPYFRCPFSDVTYTITFCPLGAFPTAAQLGRPIKFGSNPSKCMDVRGGIVANGTPVRLYDCNNTAAQRWIITKGSTKVKLAGTNHCLDAGSSPGSGVGMKIWQCYDNLPAQQWYFTEDNRIALQDRGKMIFWFFQQEEQMGIRTSDYIFKLIRLRFTIPHNTRFAMFAPLSFSFVVLSVAGAVLGQFPKTYTFVNNCPTTIDFRVGGASEGTIASGATKTRSVNANEGFFFSTANGGQLTNARATKVGFYDDNDSHYYYIVKDVDYFNMGISVVPNNHPVTDGFCGPAVCNDVLCNTAFTQPPTRFPPNSPTPPNLPGFRCPFSDVTYTITFCPSGAFPTSTQLGRPINPNFNPSKCLDVRDAVYANGNPVQIYDCNNTPAQRWVIKRGSTKVQVAGQNFCLDAGSTPASGVGMKIWQCYDNLPAQQWFFTEDNRIALEGQGQCLDLPNGVLVNRNQVQTWQCSDNNNNQVWTALTIYSFDGTLAPGASKDRLVNANEGYFYTTANGGQATKSTRVAFFDDNNGRNIYYIVKDVDNFNVGVSVVPNNHPVTNGFCGPAVCNDVLCNAAFPGPPTHSFPPPEPTAPNPPLFRCTFSDVTYTITFCPSGAFPTHAQLGRPINPNFNRNKCLDVRDANYANGTPVQIYDCNNTGAQRWVIKRGSTKVQVAGRNFCLDAGTNPASGVGMKIWQCYDNLAAQRWTFTNDNKIALGSHNQCLDLPNGVLTNRNQVQTWQCSSNNNNQIWTALTI</sequence>
<keyword evidence="2" id="KW-1015">Disulfide bond</keyword>
<reference evidence="5 6" key="1">
    <citation type="journal article" date="2018" name="Evol. Lett.">
        <title>Horizontal gene cluster transfer increased hallucinogenic mushroom diversity.</title>
        <authorList>
            <person name="Reynolds H.T."/>
            <person name="Vijayakumar V."/>
            <person name="Gluck-Thaler E."/>
            <person name="Korotkin H.B."/>
            <person name="Matheny P.B."/>
            <person name="Slot J.C."/>
        </authorList>
    </citation>
    <scope>NUCLEOTIDE SEQUENCE [LARGE SCALE GENOMIC DNA]</scope>
    <source>
        <strain evidence="5 6">2629</strain>
    </source>
</reference>
<comment type="caution">
    <text evidence="5">The sequence shown here is derived from an EMBL/GenBank/DDBJ whole genome shotgun (WGS) entry which is preliminary data.</text>
</comment>
<dbReference type="OrthoDB" id="6770063at2759"/>
<keyword evidence="3" id="KW-0732">Signal</keyword>
<dbReference type="InParanoid" id="A0A409YGD2"/>
<keyword evidence="6" id="KW-1185">Reference proteome</keyword>
<keyword evidence="1" id="KW-0430">Lectin</keyword>
<dbReference type="CDD" id="cd00161">
    <property type="entry name" value="beta-trefoil_Ricin-like"/>
    <property type="match status" value="3"/>
</dbReference>
<organism evidence="5 6">
    <name type="scientific">Panaeolus cyanescens</name>
    <dbReference type="NCBI Taxonomy" id="181874"/>
    <lineage>
        <taxon>Eukaryota</taxon>
        <taxon>Fungi</taxon>
        <taxon>Dikarya</taxon>
        <taxon>Basidiomycota</taxon>
        <taxon>Agaricomycotina</taxon>
        <taxon>Agaricomycetes</taxon>
        <taxon>Agaricomycetidae</taxon>
        <taxon>Agaricales</taxon>
        <taxon>Agaricineae</taxon>
        <taxon>Galeropsidaceae</taxon>
        <taxon>Panaeolus</taxon>
    </lineage>
</organism>
<accession>A0A409YGD2</accession>
<feature type="signal peptide" evidence="3">
    <location>
        <begin position="1"/>
        <end position="20"/>
    </location>
</feature>
<dbReference type="Proteomes" id="UP000284842">
    <property type="component" value="Unassembled WGS sequence"/>
</dbReference>
<dbReference type="PROSITE" id="PS50231">
    <property type="entry name" value="RICIN_B_LECTIN"/>
    <property type="match status" value="3"/>
</dbReference>
<evidence type="ECO:0000313" key="5">
    <source>
        <dbReference type="EMBL" id="PPR02042.1"/>
    </source>
</evidence>
<proteinExistence type="predicted"/>
<dbReference type="EMBL" id="NHTK01001193">
    <property type="protein sequence ID" value="PPR02042.1"/>
    <property type="molecule type" value="Genomic_DNA"/>
</dbReference>
<dbReference type="AlphaFoldDB" id="A0A409YGD2"/>
<dbReference type="SUPFAM" id="SSF49870">
    <property type="entry name" value="Osmotin, thaumatin-like protein"/>
    <property type="match status" value="2"/>
</dbReference>